<evidence type="ECO:0000313" key="8">
    <source>
        <dbReference type="EMBL" id="CTQ66353.1"/>
    </source>
</evidence>
<dbReference type="Pfam" id="PF03466">
    <property type="entry name" value="LysR_substrate"/>
    <property type="match status" value="1"/>
</dbReference>
<dbReference type="Gene3D" id="1.10.10.10">
    <property type="entry name" value="Winged helix-like DNA-binding domain superfamily/Winged helix DNA-binding domain"/>
    <property type="match status" value="1"/>
</dbReference>
<proteinExistence type="inferred from homology"/>
<accession>A0A0M7AAA9</accession>
<evidence type="ECO:0000256" key="4">
    <source>
        <dbReference type="ARBA" id="ARBA00023015"/>
    </source>
</evidence>
<dbReference type="InterPro" id="IPR036388">
    <property type="entry name" value="WH-like_DNA-bd_sf"/>
</dbReference>
<dbReference type="Gene3D" id="3.40.190.10">
    <property type="entry name" value="Periplasmic binding protein-like II"/>
    <property type="match status" value="2"/>
</dbReference>
<keyword evidence="9" id="KW-1185">Reference proteome</keyword>
<reference evidence="9" key="1">
    <citation type="submission" date="2015-07" db="EMBL/GenBank/DDBJ databases">
        <authorList>
            <person name="Rodrigo-Torres Lidia"/>
            <person name="Arahal R.David."/>
        </authorList>
    </citation>
    <scope>NUCLEOTIDE SEQUENCE [LARGE SCALE GENOMIC DNA]</scope>
    <source>
        <strain evidence="9">CECT 5096</strain>
    </source>
</reference>
<dbReference type="InterPro" id="IPR050389">
    <property type="entry name" value="LysR-type_TF"/>
</dbReference>
<organism evidence="8 9">
    <name type="scientific">Roseibium album</name>
    <dbReference type="NCBI Taxonomy" id="311410"/>
    <lineage>
        <taxon>Bacteria</taxon>
        <taxon>Pseudomonadati</taxon>
        <taxon>Pseudomonadota</taxon>
        <taxon>Alphaproteobacteria</taxon>
        <taxon>Hyphomicrobiales</taxon>
        <taxon>Stappiaceae</taxon>
        <taxon>Roseibium</taxon>
    </lineage>
</organism>
<sequence>MSKINIRNTDLNLLVAFDALYSERSVTRAASRLSLTQPTVSGMLKRLRETFDDDLFVRTSHGIVPTPRADGIASRVADLLEEIGLLLVSDDFDPGRSSFTARICGSDYLQHTILGSFTEKVFLAAPHARVSILPRPADGVAGQLERGEIDLILSDRELAVPDLPARILYKDGFVCLSSYGNFEEGEEIALDRLCSLDHAFVDPTGGSFRGPIDDTLAAAGRERNVVLAVPTFAMLLQMMKSKSLLAFVPGRIAETFDHGFSRIRTPLELPYLEIVASWHPRMTRDPKHKWLRETLVSVANA</sequence>
<evidence type="ECO:0000259" key="7">
    <source>
        <dbReference type="PROSITE" id="PS50931"/>
    </source>
</evidence>
<dbReference type="InterPro" id="IPR000847">
    <property type="entry name" value="LysR_HTH_N"/>
</dbReference>
<keyword evidence="6" id="KW-0804">Transcription</keyword>
<evidence type="ECO:0000256" key="5">
    <source>
        <dbReference type="ARBA" id="ARBA00023125"/>
    </source>
</evidence>
<dbReference type="GO" id="GO:0003700">
    <property type="term" value="F:DNA-binding transcription factor activity"/>
    <property type="evidence" value="ECO:0007669"/>
    <property type="project" value="InterPro"/>
</dbReference>
<dbReference type="PROSITE" id="PS50931">
    <property type="entry name" value="HTH_LYSR"/>
    <property type="match status" value="1"/>
</dbReference>
<dbReference type="GO" id="GO:0003677">
    <property type="term" value="F:DNA binding"/>
    <property type="evidence" value="ECO:0007669"/>
    <property type="project" value="UniProtKB-KW"/>
</dbReference>
<dbReference type="InterPro" id="IPR005119">
    <property type="entry name" value="LysR_subst-bd"/>
</dbReference>
<dbReference type="OrthoDB" id="9775392at2"/>
<dbReference type="SUPFAM" id="SSF53850">
    <property type="entry name" value="Periplasmic binding protein-like II"/>
    <property type="match status" value="1"/>
</dbReference>
<evidence type="ECO:0000256" key="3">
    <source>
        <dbReference type="ARBA" id="ARBA00022491"/>
    </source>
</evidence>
<evidence type="ECO:0000256" key="6">
    <source>
        <dbReference type="ARBA" id="ARBA00023163"/>
    </source>
</evidence>
<dbReference type="Pfam" id="PF00126">
    <property type="entry name" value="HTH_1"/>
    <property type="match status" value="1"/>
</dbReference>
<dbReference type="PANTHER" id="PTHR30118:SF6">
    <property type="entry name" value="HTH-TYPE TRANSCRIPTIONAL REGULATOR LEUO"/>
    <property type="match status" value="1"/>
</dbReference>
<protein>
    <submittedName>
        <fullName evidence="8">Nodulation protein D 2</fullName>
    </submittedName>
</protein>
<gene>
    <name evidence="8" type="primary">nodD2</name>
    <name evidence="8" type="ORF">LA5096_01069</name>
</gene>
<feature type="domain" description="HTH lysR-type" evidence="7">
    <location>
        <begin position="9"/>
        <end position="66"/>
    </location>
</feature>
<keyword evidence="5" id="KW-0238">DNA-binding</keyword>
<dbReference type="SUPFAM" id="SSF46785">
    <property type="entry name" value="Winged helix' DNA-binding domain"/>
    <property type="match status" value="1"/>
</dbReference>
<keyword evidence="4" id="KW-0805">Transcription regulation</keyword>
<keyword evidence="2" id="KW-0536">Nodulation</keyword>
<evidence type="ECO:0000256" key="2">
    <source>
        <dbReference type="ARBA" id="ARBA00022458"/>
    </source>
</evidence>
<comment type="similarity">
    <text evidence="1">Belongs to the LysR transcriptional regulatory family.</text>
</comment>
<dbReference type="GeneID" id="97668502"/>
<dbReference type="EMBL" id="CXWC01000002">
    <property type="protein sequence ID" value="CTQ66353.1"/>
    <property type="molecule type" value="Genomic_DNA"/>
</dbReference>
<name>A0A0M7AAA9_9HYPH</name>
<evidence type="ECO:0000256" key="1">
    <source>
        <dbReference type="ARBA" id="ARBA00009437"/>
    </source>
</evidence>
<dbReference type="PANTHER" id="PTHR30118">
    <property type="entry name" value="HTH-TYPE TRANSCRIPTIONAL REGULATOR LEUO-RELATED"/>
    <property type="match status" value="1"/>
</dbReference>
<dbReference type="PRINTS" id="PR00039">
    <property type="entry name" value="HTHLYSR"/>
</dbReference>
<dbReference type="RefSeq" id="WP_055114867.1">
    <property type="nucleotide sequence ID" value="NZ_CANMGD010000005.1"/>
</dbReference>
<dbReference type="AlphaFoldDB" id="A0A0M7AAA9"/>
<dbReference type="InterPro" id="IPR036390">
    <property type="entry name" value="WH_DNA-bd_sf"/>
</dbReference>
<evidence type="ECO:0000313" key="9">
    <source>
        <dbReference type="Proteomes" id="UP000049983"/>
    </source>
</evidence>
<keyword evidence="3" id="KW-0678">Repressor</keyword>
<dbReference type="Proteomes" id="UP000049983">
    <property type="component" value="Unassembled WGS sequence"/>
</dbReference>